<dbReference type="EMBL" id="KQ976637">
    <property type="protein sequence ID" value="KYM78833.1"/>
    <property type="molecule type" value="Genomic_DNA"/>
</dbReference>
<protein>
    <submittedName>
        <fullName evidence="2">Uncharacterized protein</fullName>
    </submittedName>
</protein>
<feature type="region of interest" description="Disordered" evidence="1">
    <location>
        <begin position="39"/>
        <end position="62"/>
    </location>
</feature>
<sequence length="113" mass="12992">MKKEDKNIVGVESEKATERRVRMNRVYIKEKEKLLGSYEKNEERKLGKRDEGRARKEKRDGIRGVGRPCALSRAAPPGCFYIHPDFIYPPCIQRVHAFVCGGENPHNIDVARP</sequence>
<proteinExistence type="predicted"/>
<evidence type="ECO:0000313" key="3">
    <source>
        <dbReference type="Proteomes" id="UP000078540"/>
    </source>
</evidence>
<evidence type="ECO:0000313" key="2">
    <source>
        <dbReference type="EMBL" id="KYM78833.1"/>
    </source>
</evidence>
<accession>A0A151I061</accession>
<dbReference type="AlphaFoldDB" id="A0A151I061"/>
<evidence type="ECO:0000256" key="1">
    <source>
        <dbReference type="SAM" id="MobiDB-lite"/>
    </source>
</evidence>
<name>A0A151I061_9HYME</name>
<organism evidence="2 3">
    <name type="scientific">Atta colombica</name>
    <dbReference type="NCBI Taxonomy" id="520822"/>
    <lineage>
        <taxon>Eukaryota</taxon>
        <taxon>Metazoa</taxon>
        <taxon>Ecdysozoa</taxon>
        <taxon>Arthropoda</taxon>
        <taxon>Hexapoda</taxon>
        <taxon>Insecta</taxon>
        <taxon>Pterygota</taxon>
        <taxon>Neoptera</taxon>
        <taxon>Endopterygota</taxon>
        <taxon>Hymenoptera</taxon>
        <taxon>Apocrita</taxon>
        <taxon>Aculeata</taxon>
        <taxon>Formicoidea</taxon>
        <taxon>Formicidae</taxon>
        <taxon>Myrmicinae</taxon>
        <taxon>Atta</taxon>
    </lineage>
</organism>
<gene>
    <name evidence="2" type="ORF">ALC53_10704</name>
</gene>
<dbReference type="Proteomes" id="UP000078540">
    <property type="component" value="Unassembled WGS sequence"/>
</dbReference>
<keyword evidence="3" id="KW-1185">Reference proteome</keyword>
<reference evidence="2 3" key="1">
    <citation type="submission" date="2015-09" db="EMBL/GenBank/DDBJ databases">
        <title>Atta colombica WGS genome.</title>
        <authorList>
            <person name="Nygaard S."/>
            <person name="Hu H."/>
            <person name="Boomsma J."/>
            <person name="Zhang G."/>
        </authorList>
    </citation>
    <scope>NUCLEOTIDE SEQUENCE [LARGE SCALE GENOMIC DNA]</scope>
    <source>
        <strain evidence="2">Treedump-2</strain>
        <tissue evidence="2">Whole body</tissue>
    </source>
</reference>